<dbReference type="Proteomes" id="UP000587586">
    <property type="component" value="Unassembled WGS sequence"/>
</dbReference>
<feature type="domain" description="Smf/DprA SLOG" evidence="1">
    <location>
        <begin position="10"/>
        <end position="138"/>
    </location>
</feature>
<proteinExistence type="predicted"/>
<evidence type="ECO:0000259" key="1">
    <source>
        <dbReference type="Pfam" id="PF02481"/>
    </source>
</evidence>
<organism evidence="2 3">
    <name type="scientific">Geomonas limicola</name>
    <dbReference type="NCBI Taxonomy" id="2740186"/>
    <lineage>
        <taxon>Bacteria</taxon>
        <taxon>Pseudomonadati</taxon>
        <taxon>Thermodesulfobacteriota</taxon>
        <taxon>Desulfuromonadia</taxon>
        <taxon>Geobacterales</taxon>
        <taxon>Geobacteraceae</taxon>
        <taxon>Geomonas</taxon>
    </lineage>
</organism>
<reference evidence="3" key="1">
    <citation type="submission" date="2020-06" db="EMBL/GenBank/DDBJ databases">
        <title>Draft genomic sequecing of Geomonas sp. Red745.</title>
        <authorList>
            <person name="Itoh H."/>
            <person name="Xu Z.X."/>
            <person name="Ushijima N."/>
            <person name="Masuda Y."/>
            <person name="Shiratori Y."/>
            <person name="Senoo K."/>
        </authorList>
    </citation>
    <scope>NUCLEOTIDE SEQUENCE [LARGE SCALE GENOMIC DNA]</scope>
    <source>
        <strain evidence="3">Red745</strain>
    </source>
</reference>
<name>A0A6V8N3T8_9BACT</name>
<dbReference type="EMBL" id="BLXZ01000001">
    <property type="protein sequence ID" value="GFO66644.1"/>
    <property type="molecule type" value="Genomic_DNA"/>
</dbReference>
<comment type="caution">
    <text evidence="2">The sequence shown here is derived from an EMBL/GenBank/DDBJ whole genome shotgun (WGS) entry which is preliminary data.</text>
</comment>
<dbReference type="Pfam" id="PF02481">
    <property type="entry name" value="DNA_processg_A"/>
    <property type="match status" value="1"/>
</dbReference>
<keyword evidence="3" id="KW-1185">Reference proteome</keyword>
<dbReference type="Gene3D" id="3.40.50.450">
    <property type="match status" value="1"/>
</dbReference>
<dbReference type="InterPro" id="IPR057666">
    <property type="entry name" value="DrpA_SLOG"/>
</dbReference>
<accession>A0A6V8N3T8</accession>
<evidence type="ECO:0000313" key="2">
    <source>
        <dbReference type="EMBL" id="GFO66644.1"/>
    </source>
</evidence>
<dbReference type="RefSeq" id="WP_183359183.1">
    <property type="nucleotide sequence ID" value="NZ_BLXZ01000001.1"/>
</dbReference>
<dbReference type="GO" id="GO:0009294">
    <property type="term" value="P:DNA-mediated transformation"/>
    <property type="evidence" value="ECO:0007669"/>
    <property type="project" value="InterPro"/>
</dbReference>
<protein>
    <recommendedName>
        <fullName evidence="1">Smf/DprA SLOG domain-containing protein</fullName>
    </recommendedName>
</protein>
<dbReference type="AlphaFoldDB" id="A0A6V8N3T8"/>
<evidence type="ECO:0000313" key="3">
    <source>
        <dbReference type="Proteomes" id="UP000587586"/>
    </source>
</evidence>
<gene>
    <name evidence="2" type="ORF">GMLC_02230</name>
</gene>
<sequence>MELVGLGAMLGNPELLRLHKTAFFASRSSPSEAVTLARGWFEKRCRDNGCIVSGFQVPLEKVLLDWLLVAGHPLVWVLARGLALPSFPGADRALAKGDLLVVTRYAESVSHPCRDKCRQRNRLIVELSDEIVVAYAAKGGEVAKLCAEIPAEKPVSFLAKA</sequence>